<dbReference type="InterPro" id="IPR023394">
    <property type="entry name" value="Sec7_C_sf"/>
</dbReference>
<proteinExistence type="predicted"/>
<evidence type="ECO:0000313" key="4">
    <source>
        <dbReference type="Proteomes" id="UP000738359"/>
    </source>
</evidence>
<feature type="region of interest" description="Disordered" evidence="1">
    <location>
        <begin position="458"/>
        <end position="514"/>
    </location>
</feature>
<dbReference type="Gene3D" id="1.10.1000.11">
    <property type="entry name" value="Arf Nucleotide-binding Site Opener,domain 2"/>
    <property type="match status" value="1"/>
</dbReference>
<sequence length="817" mass="87141">MLIDGSSSLNNPAGGASDQSTSSRSLKPPSPTNTSNRHSFGLWGGSKSASSTPNLGNTQADNTQNQEFTSSSITTASAVSDMSASGSLIQAQAQGGSGAGSGASMESQASSSFHQRRKRSESTGGLKNTAGNITRIVKKSSSNFLRKFVKNFDDKDAPPVPGVSPPTHMSKSPPPPNIATRAATAPELPTLSSPIRDHEKQGRIGPLDTPPPLSPLLSQEIASHFSNTESAQAQHPTGDSPKNYRRHHQQNSSSVESWLKEAAASHEHSLALSPLDLAARMDALAENSAHPLDRRPSGDALSCLSEDLADIGHQLHGDDEDEEEELDEDEDEDMPTNISNRLSKLYESGSIQMNQSQTSLYYSTKSTLSENEAAEIASRRTSLAQDALGYSLGLSRGNSIRFSQYSLGSIHALQPFTGSGSGTGSTPSSPGVARGMTDYMDSRLVPRRPVSMFIAPSSCLTTEEDREPSGGTSQIQSYTDTESSTPVASSSSSATLRVNEQSASGSGTGSALGVQSPRPVTICVYPDDSTRIPISSAISSVSSSTATTAFLTPDMSPADQREATNALARRTARRCFDEDESFLKREDISEYLGTPKTFNRLVLTHYLDHFDFSDKRLDVAFRALCQKLVLKGETQEVDRILEAFADRFVKCNPRTLLGGSDQSKDIVHAITYSILLLNTDLHIVQQSSKMSRSAFVKNTLQVVQAQSESQQQDDTSSLMARVDPAGLGMLRSATEESGYDGGLSPSMGTTKKRTPSVKSWKSGHSQQTSGFGLGSLGHGGNGSNTKMGSDPNANGGYGNGKFWQQELEVLLKDIYAA</sequence>
<feature type="region of interest" description="Disordered" evidence="1">
    <location>
        <begin position="149"/>
        <end position="260"/>
    </location>
</feature>
<feature type="compositionally biased region" description="Polar residues" evidence="1">
    <location>
        <begin position="1"/>
        <end position="25"/>
    </location>
</feature>
<dbReference type="PROSITE" id="PS50190">
    <property type="entry name" value="SEC7"/>
    <property type="match status" value="1"/>
</dbReference>
<feature type="region of interest" description="Disordered" evidence="1">
    <location>
        <begin position="417"/>
        <end position="436"/>
    </location>
</feature>
<evidence type="ECO:0000256" key="1">
    <source>
        <dbReference type="SAM" id="MobiDB-lite"/>
    </source>
</evidence>
<evidence type="ECO:0000313" key="3">
    <source>
        <dbReference type="EMBL" id="KAF9962657.1"/>
    </source>
</evidence>
<dbReference type="GO" id="GO:0032012">
    <property type="term" value="P:regulation of ARF protein signal transduction"/>
    <property type="evidence" value="ECO:0007669"/>
    <property type="project" value="InterPro"/>
</dbReference>
<feature type="compositionally biased region" description="Polar residues" evidence="1">
    <location>
        <begin position="122"/>
        <end position="132"/>
    </location>
</feature>
<dbReference type="PANTHER" id="PTHR10663">
    <property type="entry name" value="GUANYL-NUCLEOTIDE EXCHANGE FACTOR"/>
    <property type="match status" value="1"/>
</dbReference>
<evidence type="ECO:0000259" key="2">
    <source>
        <dbReference type="PROSITE" id="PS50190"/>
    </source>
</evidence>
<feature type="compositionally biased region" description="Low complexity" evidence="1">
    <location>
        <begin position="502"/>
        <end position="513"/>
    </location>
</feature>
<keyword evidence="4" id="KW-1185">Reference proteome</keyword>
<dbReference type="GO" id="GO:0005085">
    <property type="term" value="F:guanyl-nucleotide exchange factor activity"/>
    <property type="evidence" value="ECO:0007669"/>
    <property type="project" value="InterPro"/>
</dbReference>
<dbReference type="EMBL" id="JAAAHY010000542">
    <property type="protein sequence ID" value="KAF9962657.1"/>
    <property type="molecule type" value="Genomic_DNA"/>
</dbReference>
<feature type="compositionally biased region" description="Low complexity" evidence="1">
    <location>
        <begin position="483"/>
        <end position="495"/>
    </location>
</feature>
<dbReference type="AlphaFoldDB" id="A0A9P6M244"/>
<gene>
    <name evidence="3" type="ORF">BGZ70_008010</name>
</gene>
<dbReference type="OrthoDB" id="2157641at2759"/>
<protein>
    <recommendedName>
        <fullName evidence="2">SEC7 domain-containing protein</fullName>
    </recommendedName>
</protein>
<dbReference type="InterPro" id="IPR035999">
    <property type="entry name" value="Sec7_dom_sf"/>
</dbReference>
<feature type="compositionally biased region" description="Polar residues" evidence="1">
    <location>
        <begin position="220"/>
        <end position="237"/>
    </location>
</feature>
<dbReference type="PANTHER" id="PTHR10663:SF373">
    <property type="entry name" value="PH AND SEC7 DOMAIN-CONTAINING PROTEIN C11E3.11C"/>
    <property type="match status" value="1"/>
</dbReference>
<feature type="non-terminal residue" evidence="3">
    <location>
        <position position="817"/>
    </location>
</feature>
<feature type="compositionally biased region" description="Low complexity" evidence="1">
    <location>
        <begin position="102"/>
        <end position="112"/>
    </location>
</feature>
<feature type="region of interest" description="Disordered" evidence="1">
    <location>
        <begin position="313"/>
        <end position="337"/>
    </location>
</feature>
<dbReference type="CDD" id="cd00171">
    <property type="entry name" value="Sec7"/>
    <property type="match status" value="1"/>
</dbReference>
<name>A0A9P6M244_MORAP</name>
<dbReference type="InterPro" id="IPR000904">
    <property type="entry name" value="Sec7_dom"/>
</dbReference>
<dbReference type="SUPFAM" id="SSF48425">
    <property type="entry name" value="Sec7 domain"/>
    <property type="match status" value="1"/>
</dbReference>
<feature type="region of interest" description="Disordered" evidence="1">
    <location>
        <begin position="1"/>
        <end position="137"/>
    </location>
</feature>
<dbReference type="SMART" id="SM00222">
    <property type="entry name" value="Sec7"/>
    <property type="match status" value="1"/>
</dbReference>
<feature type="compositionally biased region" description="Acidic residues" evidence="1">
    <location>
        <begin position="318"/>
        <end position="334"/>
    </location>
</feature>
<organism evidence="3 4">
    <name type="scientific">Mortierella alpina</name>
    <name type="common">Oleaginous fungus</name>
    <name type="synonym">Mortierella renispora</name>
    <dbReference type="NCBI Taxonomy" id="64518"/>
    <lineage>
        <taxon>Eukaryota</taxon>
        <taxon>Fungi</taxon>
        <taxon>Fungi incertae sedis</taxon>
        <taxon>Mucoromycota</taxon>
        <taxon>Mortierellomycotina</taxon>
        <taxon>Mortierellomycetes</taxon>
        <taxon>Mortierellales</taxon>
        <taxon>Mortierellaceae</taxon>
        <taxon>Mortierella</taxon>
    </lineage>
</organism>
<feature type="compositionally biased region" description="Gly residues" evidence="1">
    <location>
        <begin position="771"/>
        <end position="782"/>
    </location>
</feature>
<feature type="compositionally biased region" description="Low complexity" evidence="1">
    <location>
        <begin position="69"/>
        <end position="94"/>
    </location>
</feature>
<dbReference type="Pfam" id="PF01369">
    <property type="entry name" value="Sec7"/>
    <property type="match status" value="1"/>
</dbReference>
<reference evidence="3" key="1">
    <citation type="journal article" date="2020" name="Fungal Divers.">
        <title>Resolving the Mortierellaceae phylogeny through synthesis of multi-gene phylogenetics and phylogenomics.</title>
        <authorList>
            <person name="Vandepol N."/>
            <person name="Liber J."/>
            <person name="Desiro A."/>
            <person name="Na H."/>
            <person name="Kennedy M."/>
            <person name="Barry K."/>
            <person name="Grigoriev I.V."/>
            <person name="Miller A.N."/>
            <person name="O'Donnell K."/>
            <person name="Stajich J.E."/>
            <person name="Bonito G."/>
        </authorList>
    </citation>
    <scope>NUCLEOTIDE SEQUENCE</scope>
    <source>
        <strain evidence="3">CK1249</strain>
    </source>
</reference>
<feature type="region of interest" description="Disordered" evidence="1">
    <location>
        <begin position="735"/>
        <end position="793"/>
    </location>
</feature>
<feature type="compositionally biased region" description="Polar residues" evidence="1">
    <location>
        <begin position="47"/>
        <end position="68"/>
    </location>
</feature>
<feature type="domain" description="SEC7" evidence="2">
    <location>
        <begin position="537"/>
        <end position="725"/>
    </location>
</feature>
<comment type="caution">
    <text evidence="3">The sequence shown here is derived from an EMBL/GenBank/DDBJ whole genome shotgun (WGS) entry which is preliminary data.</text>
</comment>
<feature type="compositionally biased region" description="Polar residues" evidence="1">
    <location>
        <begin position="756"/>
        <end position="768"/>
    </location>
</feature>
<accession>A0A9P6M244</accession>
<feature type="compositionally biased region" description="Polar residues" evidence="1">
    <location>
        <begin position="470"/>
        <end position="482"/>
    </location>
</feature>
<dbReference type="Proteomes" id="UP000738359">
    <property type="component" value="Unassembled WGS sequence"/>
</dbReference>